<name>A0ABD0J9Y1_9CAEN</name>
<gene>
    <name evidence="2" type="ORF">BaRGS_00037094</name>
</gene>
<evidence type="ECO:0000256" key="1">
    <source>
        <dbReference type="SAM" id="MobiDB-lite"/>
    </source>
</evidence>
<accession>A0ABD0J9Y1</accession>
<sequence>MRCARPTDDARLPAAFTTERSRSSDHRECARHCTQLVYLFTDRIMSRRRPGLQCSAPLQSVLSWGRTQAGDVT</sequence>
<evidence type="ECO:0000313" key="2">
    <source>
        <dbReference type="EMBL" id="KAK7466827.1"/>
    </source>
</evidence>
<feature type="region of interest" description="Disordered" evidence="1">
    <location>
        <begin position="1"/>
        <end position="25"/>
    </location>
</feature>
<comment type="caution">
    <text evidence="2">The sequence shown here is derived from an EMBL/GenBank/DDBJ whole genome shotgun (WGS) entry which is preliminary data.</text>
</comment>
<dbReference type="Proteomes" id="UP001519460">
    <property type="component" value="Unassembled WGS sequence"/>
</dbReference>
<organism evidence="2 3">
    <name type="scientific">Batillaria attramentaria</name>
    <dbReference type="NCBI Taxonomy" id="370345"/>
    <lineage>
        <taxon>Eukaryota</taxon>
        <taxon>Metazoa</taxon>
        <taxon>Spiralia</taxon>
        <taxon>Lophotrochozoa</taxon>
        <taxon>Mollusca</taxon>
        <taxon>Gastropoda</taxon>
        <taxon>Caenogastropoda</taxon>
        <taxon>Sorbeoconcha</taxon>
        <taxon>Cerithioidea</taxon>
        <taxon>Batillariidae</taxon>
        <taxon>Batillaria</taxon>
    </lineage>
</organism>
<dbReference type="AlphaFoldDB" id="A0ABD0J9Y1"/>
<proteinExistence type="predicted"/>
<keyword evidence="3" id="KW-1185">Reference proteome</keyword>
<protein>
    <submittedName>
        <fullName evidence="2">Uncharacterized protein</fullName>
    </submittedName>
</protein>
<dbReference type="EMBL" id="JACVVK020000544">
    <property type="protein sequence ID" value="KAK7466827.1"/>
    <property type="molecule type" value="Genomic_DNA"/>
</dbReference>
<reference evidence="2 3" key="1">
    <citation type="journal article" date="2023" name="Sci. Data">
        <title>Genome assembly of the Korean intertidal mud-creeper Batillaria attramentaria.</title>
        <authorList>
            <person name="Patra A.K."/>
            <person name="Ho P.T."/>
            <person name="Jun S."/>
            <person name="Lee S.J."/>
            <person name="Kim Y."/>
            <person name="Won Y.J."/>
        </authorList>
    </citation>
    <scope>NUCLEOTIDE SEQUENCE [LARGE SCALE GENOMIC DNA]</scope>
    <source>
        <strain evidence="2">Wonlab-2016</strain>
    </source>
</reference>
<feature type="compositionally biased region" description="Basic and acidic residues" evidence="1">
    <location>
        <begin position="1"/>
        <end position="11"/>
    </location>
</feature>
<evidence type="ECO:0000313" key="3">
    <source>
        <dbReference type="Proteomes" id="UP001519460"/>
    </source>
</evidence>